<name>A0A0T5P208_9RHOB</name>
<dbReference type="EMBL" id="CP031598">
    <property type="protein sequence ID" value="QEW24822.1"/>
    <property type="molecule type" value="Genomic_DNA"/>
</dbReference>
<evidence type="ECO:0000256" key="2">
    <source>
        <dbReference type="ARBA" id="ARBA00023315"/>
    </source>
</evidence>
<dbReference type="PANTHER" id="PTHR43877">
    <property type="entry name" value="AMINOALKYLPHOSPHONATE N-ACETYLTRANSFERASE-RELATED-RELATED"/>
    <property type="match status" value="1"/>
</dbReference>
<dbReference type="OrthoDB" id="9789081at2"/>
<sequence length="156" mass="16721">MERVRAARPEDAPRISAVLIASIRELCAPDHEGDVAAIDAWIANKTPEQVAVWLEGEHGVRVAVEGGEIAAVGAVSGAGEVLLLYVAPEYRGRGHSAALLEVLEAELSEAGHDEARLVSTKTAHGFYLRHGWRNDGPEVACFRTRGQPMRKPLGPA</sequence>
<proteinExistence type="predicted"/>
<reference evidence="5 7" key="2">
    <citation type="submission" date="2018-08" db="EMBL/GenBank/DDBJ databases">
        <title>Genetic Globetrotter - A new plasmid hitch-hiking vast phylogenetic and geographic distances.</title>
        <authorList>
            <person name="Vollmers J."/>
            <person name="Petersen J."/>
        </authorList>
    </citation>
    <scope>NUCLEOTIDE SEQUENCE [LARGE SCALE GENOMIC DNA]</scope>
    <source>
        <strain evidence="5 7">DSM 26383</strain>
    </source>
</reference>
<gene>
    <name evidence="5" type="ORF">RIdsm_00606</name>
    <name evidence="4" type="ORF">XM52_25575</name>
</gene>
<reference evidence="4 6" key="1">
    <citation type="submission" date="2015-04" db="EMBL/GenBank/DDBJ databases">
        <title>The draft genome sequence of Roseovarius indicus B108T.</title>
        <authorList>
            <person name="Li G."/>
            <person name="Lai Q."/>
            <person name="Shao Z."/>
            <person name="Yan P."/>
        </authorList>
    </citation>
    <scope>NUCLEOTIDE SEQUENCE [LARGE SCALE GENOMIC DNA]</scope>
    <source>
        <strain evidence="4 6">B108</strain>
    </source>
</reference>
<dbReference type="Pfam" id="PF13673">
    <property type="entry name" value="Acetyltransf_10"/>
    <property type="match status" value="1"/>
</dbReference>
<dbReference type="STRING" id="540747.SAMN04488031_11180"/>
<keyword evidence="1 5" id="KW-0808">Transferase</keyword>
<evidence type="ECO:0000313" key="5">
    <source>
        <dbReference type="EMBL" id="QEW24822.1"/>
    </source>
</evidence>
<dbReference type="KEGG" id="rid:RIdsm_00606"/>
<evidence type="ECO:0000313" key="4">
    <source>
        <dbReference type="EMBL" id="KRS15175.1"/>
    </source>
</evidence>
<keyword evidence="2" id="KW-0012">Acyltransferase</keyword>
<evidence type="ECO:0000259" key="3">
    <source>
        <dbReference type="PROSITE" id="PS51186"/>
    </source>
</evidence>
<dbReference type="PROSITE" id="PS51186">
    <property type="entry name" value="GNAT"/>
    <property type="match status" value="1"/>
</dbReference>
<dbReference type="Gene3D" id="3.40.630.30">
    <property type="match status" value="1"/>
</dbReference>
<dbReference type="EMBL" id="LAXI01000027">
    <property type="protein sequence ID" value="KRS15175.1"/>
    <property type="molecule type" value="Genomic_DNA"/>
</dbReference>
<dbReference type="SUPFAM" id="SSF55729">
    <property type="entry name" value="Acyl-CoA N-acyltransferases (Nat)"/>
    <property type="match status" value="1"/>
</dbReference>
<accession>A0A0T5P208</accession>
<dbReference type="PATRIC" id="fig|540747.5.peg.3472"/>
<dbReference type="CDD" id="cd04301">
    <property type="entry name" value="NAT_SF"/>
    <property type="match status" value="1"/>
</dbReference>
<evidence type="ECO:0000313" key="7">
    <source>
        <dbReference type="Proteomes" id="UP000325785"/>
    </source>
</evidence>
<dbReference type="GO" id="GO:0016747">
    <property type="term" value="F:acyltransferase activity, transferring groups other than amino-acyl groups"/>
    <property type="evidence" value="ECO:0007669"/>
    <property type="project" value="InterPro"/>
</dbReference>
<dbReference type="InterPro" id="IPR050832">
    <property type="entry name" value="Bact_Acetyltransf"/>
</dbReference>
<keyword evidence="6" id="KW-1185">Reference proteome</keyword>
<feature type="domain" description="N-acetyltransferase" evidence="3">
    <location>
        <begin position="2"/>
        <end position="154"/>
    </location>
</feature>
<evidence type="ECO:0000313" key="6">
    <source>
        <dbReference type="Proteomes" id="UP000051401"/>
    </source>
</evidence>
<organism evidence="4 6">
    <name type="scientific">Roseovarius indicus</name>
    <dbReference type="NCBI Taxonomy" id="540747"/>
    <lineage>
        <taxon>Bacteria</taxon>
        <taxon>Pseudomonadati</taxon>
        <taxon>Pseudomonadota</taxon>
        <taxon>Alphaproteobacteria</taxon>
        <taxon>Rhodobacterales</taxon>
        <taxon>Roseobacteraceae</taxon>
        <taxon>Roseovarius</taxon>
    </lineage>
</organism>
<dbReference type="AlphaFoldDB" id="A0A0T5P208"/>
<dbReference type="InterPro" id="IPR016181">
    <property type="entry name" value="Acyl_CoA_acyltransferase"/>
</dbReference>
<evidence type="ECO:0000256" key="1">
    <source>
        <dbReference type="ARBA" id="ARBA00022679"/>
    </source>
</evidence>
<protein>
    <submittedName>
        <fullName evidence="5">Acetyltransferase (GNAT) family protein</fullName>
    </submittedName>
</protein>
<dbReference type="Proteomes" id="UP000325785">
    <property type="component" value="Chromosome"/>
</dbReference>
<dbReference type="RefSeq" id="WP_057820952.1">
    <property type="nucleotide sequence ID" value="NZ_CP031598.1"/>
</dbReference>
<dbReference type="InterPro" id="IPR000182">
    <property type="entry name" value="GNAT_dom"/>
</dbReference>
<dbReference type="Proteomes" id="UP000051401">
    <property type="component" value="Unassembled WGS sequence"/>
</dbReference>